<organism evidence="1 2">
    <name type="scientific">Halosimplex aquaticum</name>
    <dbReference type="NCBI Taxonomy" id="3026162"/>
    <lineage>
        <taxon>Archaea</taxon>
        <taxon>Methanobacteriati</taxon>
        <taxon>Methanobacteriota</taxon>
        <taxon>Stenosarchaea group</taxon>
        <taxon>Halobacteria</taxon>
        <taxon>Halobacteriales</taxon>
        <taxon>Haloarculaceae</taxon>
        <taxon>Halosimplex</taxon>
    </lineage>
</organism>
<dbReference type="PROSITE" id="PS51257">
    <property type="entry name" value="PROKAR_LIPOPROTEIN"/>
    <property type="match status" value="1"/>
</dbReference>
<dbReference type="Gene3D" id="1.10.10.2910">
    <property type="match status" value="1"/>
</dbReference>
<evidence type="ECO:0000313" key="1">
    <source>
        <dbReference type="EMBL" id="MFC7140266.1"/>
    </source>
</evidence>
<evidence type="ECO:0000313" key="2">
    <source>
        <dbReference type="Proteomes" id="UP001596432"/>
    </source>
</evidence>
<protein>
    <submittedName>
        <fullName evidence="1">Hvo_1808 family surface protein</fullName>
    </submittedName>
</protein>
<comment type="caution">
    <text evidence="1">The sequence shown here is derived from an EMBL/GenBank/DDBJ whole genome shotgun (WGS) entry which is preliminary data.</text>
</comment>
<dbReference type="Proteomes" id="UP001596432">
    <property type="component" value="Unassembled WGS sequence"/>
</dbReference>
<gene>
    <name evidence="1" type="ORF">ACFQMA_10540</name>
</gene>
<keyword evidence="2" id="KW-1185">Reference proteome</keyword>
<dbReference type="NCBIfam" id="NF038145">
    <property type="entry name" value="Hvo_1808_fam"/>
    <property type="match status" value="1"/>
</dbReference>
<dbReference type="InterPro" id="IPR047792">
    <property type="entry name" value="Hvo_1808-like"/>
</dbReference>
<dbReference type="RefSeq" id="WP_274325829.1">
    <property type="nucleotide sequence ID" value="NZ_CP118158.1"/>
</dbReference>
<name>A0ABD5Y025_9EURY</name>
<sequence>MGLRASESTRTQIALAAVVAVALLAGCTALESIGGHPQGDPASDRLGWESGYWYDDAVAVTPADGYNASEREAVVARTMARVERIRELEFNETVPVEVISRQQYLENRSSGGNGSATYERWNDQVWESLFVVGERSSYSNSSEETLGQTIQGYYSPGKDAIVLVSDSETPTIDRTTLAHELVHALQDQHFGFGAEGETQDQQLANRGVTEGDARYVDVLYDNRCGSQWSCIPKPSSDGGGGGSGGSDYNRGLFLTIYTPYAAGSQFVDGVRSDGGWSAVDDLYDDRPDSTEQLIHPEKYPDEEPVNVSVADRSGGEWRRFDHDPVADTVGEASIYAMLVHNGAVNPENRYGYQSTPSAGWAGDSVVPYTNGSAGGYVWTSVWDTEKDAKQFHQAYLDVLNEHDARNPRGNVYVVPEDSQFGDAFRVVRNGDTVRVVNAPTVDQLSEVHSRTG</sequence>
<proteinExistence type="predicted"/>
<dbReference type="EMBL" id="JBHTAS010000001">
    <property type="protein sequence ID" value="MFC7140266.1"/>
    <property type="molecule type" value="Genomic_DNA"/>
</dbReference>
<accession>A0ABD5Y025</accession>
<dbReference type="GeneID" id="78820548"/>
<dbReference type="AlphaFoldDB" id="A0ABD5Y025"/>
<reference evidence="1 2" key="1">
    <citation type="journal article" date="2019" name="Int. J. Syst. Evol. Microbiol.">
        <title>The Global Catalogue of Microorganisms (GCM) 10K type strain sequencing project: providing services to taxonomists for standard genome sequencing and annotation.</title>
        <authorList>
            <consortium name="The Broad Institute Genomics Platform"/>
            <consortium name="The Broad Institute Genome Sequencing Center for Infectious Disease"/>
            <person name="Wu L."/>
            <person name="Ma J."/>
        </authorList>
    </citation>
    <scope>NUCLEOTIDE SEQUENCE [LARGE SCALE GENOMIC DNA]</scope>
    <source>
        <strain evidence="1 2">XZYJT29</strain>
    </source>
</reference>